<reference evidence="3" key="1">
    <citation type="submission" date="2023-08" db="EMBL/GenBank/DDBJ databases">
        <authorList>
            <person name="Audoor S."/>
            <person name="Bilcke G."/>
        </authorList>
    </citation>
    <scope>NUCLEOTIDE SEQUENCE</scope>
</reference>
<gene>
    <name evidence="3" type="ORF">CYCCA115_LOCUS11307</name>
</gene>
<dbReference type="Pfam" id="PF03724">
    <property type="entry name" value="META"/>
    <property type="match status" value="1"/>
</dbReference>
<organism evidence="3 4">
    <name type="scientific">Cylindrotheca closterium</name>
    <dbReference type="NCBI Taxonomy" id="2856"/>
    <lineage>
        <taxon>Eukaryota</taxon>
        <taxon>Sar</taxon>
        <taxon>Stramenopiles</taxon>
        <taxon>Ochrophyta</taxon>
        <taxon>Bacillariophyta</taxon>
        <taxon>Bacillariophyceae</taxon>
        <taxon>Bacillariophycidae</taxon>
        <taxon>Bacillariales</taxon>
        <taxon>Bacillariaceae</taxon>
        <taxon>Cylindrotheca</taxon>
    </lineage>
</organism>
<sequence length="140" mass="15240">MNSWFLLAVLLISTTSFAMATSPYVGTWQLAEIIDAESNSKPLPEGKTFEARIEEADEGVLRMAIKIGNNMRTKISLVGEGTPESQEIKMGGVMSTMMMPEASLFAVEKFLSKTFPTVTKMELDGDKLTLVGQGSVILSK</sequence>
<feature type="chain" id="PRO_5042139957" description="DUF306 domain-containing protein" evidence="1">
    <location>
        <begin position="21"/>
        <end position="140"/>
    </location>
</feature>
<accession>A0AAD2PU32</accession>
<dbReference type="Gene3D" id="2.40.128.270">
    <property type="match status" value="1"/>
</dbReference>
<dbReference type="InterPro" id="IPR038670">
    <property type="entry name" value="HslJ-like_sf"/>
</dbReference>
<comment type="caution">
    <text evidence="3">The sequence shown here is derived from an EMBL/GenBank/DDBJ whole genome shotgun (WGS) entry which is preliminary data.</text>
</comment>
<evidence type="ECO:0000256" key="1">
    <source>
        <dbReference type="SAM" id="SignalP"/>
    </source>
</evidence>
<keyword evidence="4" id="KW-1185">Reference proteome</keyword>
<dbReference type="AlphaFoldDB" id="A0AAD2PU32"/>
<evidence type="ECO:0000259" key="2">
    <source>
        <dbReference type="Pfam" id="PF03724"/>
    </source>
</evidence>
<keyword evidence="1" id="KW-0732">Signal</keyword>
<name>A0AAD2PU32_9STRA</name>
<protein>
    <recommendedName>
        <fullName evidence="2">DUF306 domain-containing protein</fullName>
    </recommendedName>
</protein>
<evidence type="ECO:0000313" key="4">
    <source>
        <dbReference type="Proteomes" id="UP001295423"/>
    </source>
</evidence>
<feature type="signal peptide" evidence="1">
    <location>
        <begin position="1"/>
        <end position="20"/>
    </location>
</feature>
<evidence type="ECO:0000313" key="3">
    <source>
        <dbReference type="EMBL" id="CAJ1947785.1"/>
    </source>
</evidence>
<proteinExistence type="predicted"/>
<dbReference type="InterPro" id="IPR005184">
    <property type="entry name" value="DUF306_Meta_HslJ"/>
</dbReference>
<dbReference type="Proteomes" id="UP001295423">
    <property type="component" value="Unassembled WGS sequence"/>
</dbReference>
<feature type="domain" description="DUF306" evidence="2">
    <location>
        <begin position="76"/>
        <end position="133"/>
    </location>
</feature>
<dbReference type="EMBL" id="CAKOGP040001736">
    <property type="protein sequence ID" value="CAJ1947785.1"/>
    <property type="molecule type" value="Genomic_DNA"/>
</dbReference>